<dbReference type="Pfam" id="PF01367">
    <property type="entry name" value="5_3_exonuc"/>
    <property type="match status" value="1"/>
</dbReference>
<dbReference type="InterPro" id="IPR020045">
    <property type="entry name" value="DNA_polI_H3TH"/>
</dbReference>
<dbReference type="PANTHER" id="PTHR42646:SF2">
    <property type="entry name" value="5'-3' EXONUCLEASE FAMILY PROTEIN"/>
    <property type="match status" value="1"/>
</dbReference>
<comment type="caution">
    <text evidence="5">The sequence shown here is derived from an EMBL/GenBank/DDBJ whole genome shotgun (WGS) entry which is preliminary data.</text>
</comment>
<evidence type="ECO:0000256" key="2">
    <source>
        <dbReference type="ARBA" id="ARBA00022801"/>
    </source>
</evidence>
<evidence type="ECO:0000313" key="5">
    <source>
        <dbReference type="EMBL" id="MCM0158255.1"/>
    </source>
</evidence>
<dbReference type="InterPro" id="IPR038969">
    <property type="entry name" value="FEN"/>
</dbReference>
<dbReference type="InterPro" id="IPR002421">
    <property type="entry name" value="5-3_exonuclease"/>
</dbReference>
<dbReference type="GO" id="GO:0004519">
    <property type="term" value="F:endonuclease activity"/>
    <property type="evidence" value="ECO:0007669"/>
    <property type="project" value="UniProtKB-KW"/>
</dbReference>
<keyword evidence="6" id="KW-1185">Reference proteome</keyword>
<dbReference type="InterPro" id="IPR029060">
    <property type="entry name" value="PIN-like_dom_sf"/>
</dbReference>
<dbReference type="InterPro" id="IPR008918">
    <property type="entry name" value="HhH2"/>
</dbReference>
<dbReference type="InterPro" id="IPR036279">
    <property type="entry name" value="5-3_exonuclease_C_sf"/>
</dbReference>
<accession>A0ABT0TW83</accession>
<keyword evidence="1" id="KW-0540">Nuclease</keyword>
<dbReference type="SUPFAM" id="SSF88723">
    <property type="entry name" value="PIN domain-like"/>
    <property type="match status" value="1"/>
</dbReference>
<dbReference type="RefSeq" id="WP_250672620.1">
    <property type="nucleotide sequence ID" value="NZ_JAKMAI010000003.1"/>
</dbReference>
<dbReference type="InterPro" id="IPR020046">
    <property type="entry name" value="5-3_exonucl_a-hlix_arch_N"/>
</dbReference>
<dbReference type="Gene3D" id="3.40.50.1010">
    <property type="entry name" value="5'-nuclease"/>
    <property type="match status" value="1"/>
</dbReference>
<evidence type="ECO:0000256" key="1">
    <source>
        <dbReference type="ARBA" id="ARBA00022722"/>
    </source>
</evidence>
<dbReference type="SMART" id="SM00279">
    <property type="entry name" value="HhH2"/>
    <property type="match status" value="1"/>
</dbReference>
<sequence>MNNNILILDGTFHAFKAYYSFINIDNFDMIYGMKLLFKKIFFNIKPKYIIIVFDHPGNTYRNIIYNKYKINRKKCSNDFIYQINKLKNFIKNMNIQIISIPSVEADDVIGTISKQCERNGLNVLISTCDKDMYQLISNKIKIINIYNNIIIDNNFIINKYGIDSLLMIDYMSLVGDISDNIKGVIGIGPKIANILLNKIGNINKIYNNLNYIYNIKEIKNPKFIIKILKNYKNNVINALQLIKINTNIFIGYKLYDMKINYNKKYF</sequence>
<feature type="domain" description="5'-3' exonuclease" evidence="4">
    <location>
        <begin position="3"/>
        <end position="260"/>
    </location>
</feature>
<dbReference type="PANTHER" id="PTHR42646">
    <property type="entry name" value="FLAP ENDONUCLEASE XNI"/>
    <property type="match status" value="1"/>
</dbReference>
<protein>
    <submittedName>
        <fullName evidence="5">Flap endonuclease</fullName>
    </submittedName>
</protein>
<name>A0ABT0TW83_9GAMM</name>
<dbReference type="SMART" id="SM00475">
    <property type="entry name" value="53EXOc"/>
    <property type="match status" value="1"/>
</dbReference>
<evidence type="ECO:0000259" key="4">
    <source>
        <dbReference type="SMART" id="SM00475"/>
    </source>
</evidence>
<organism evidence="5 6">
    <name type="scientific">endosymbiont of Metamasius hemipterus</name>
    <dbReference type="NCBI Taxonomy" id="204627"/>
    <lineage>
        <taxon>Bacteria</taxon>
        <taxon>Pseudomonadati</taxon>
        <taxon>Pseudomonadota</taxon>
        <taxon>Gammaproteobacteria</taxon>
        <taxon>Candidatus Nardonella</taxon>
    </lineage>
</organism>
<dbReference type="EMBL" id="JAKMAI010000003">
    <property type="protein sequence ID" value="MCM0158255.1"/>
    <property type="molecule type" value="Genomic_DNA"/>
</dbReference>
<evidence type="ECO:0000313" key="6">
    <source>
        <dbReference type="Proteomes" id="UP001203831"/>
    </source>
</evidence>
<reference evidence="5" key="1">
    <citation type="submission" date="2022-01" db="EMBL/GenBank/DDBJ databases">
        <title>Genome assemble of Metamasius hemipterus Nardonella endosymbiont.</title>
        <authorList>
            <person name="Palmieri L."/>
            <person name="Pavarini R."/>
            <person name="Sharma P."/>
        </authorList>
    </citation>
    <scope>NUCLEOTIDE SEQUENCE [LARGE SCALE GENOMIC DNA]</scope>
    <source>
        <strain evidence="5">NARMHE1</strain>
    </source>
</reference>
<dbReference type="Pfam" id="PF02739">
    <property type="entry name" value="5_3_exonuc_N"/>
    <property type="match status" value="1"/>
</dbReference>
<proteinExistence type="predicted"/>
<keyword evidence="3" id="KW-0238">DNA-binding</keyword>
<keyword evidence="2" id="KW-0378">Hydrolase</keyword>
<evidence type="ECO:0000256" key="3">
    <source>
        <dbReference type="ARBA" id="ARBA00023125"/>
    </source>
</evidence>
<dbReference type="CDD" id="cd09898">
    <property type="entry name" value="H3TH_53EXO"/>
    <property type="match status" value="1"/>
</dbReference>
<dbReference type="Proteomes" id="UP001203831">
    <property type="component" value="Unassembled WGS sequence"/>
</dbReference>
<dbReference type="CDD" id="cd09859">
    <property type="entry name" value="PIN_53EXO"/>
    <property type="match status" value="1"/>
</dbReference>
<keyword evidence="5" id="KW-0255">Endonuclease</keyword>
<gene>
    <name evidence="5" type="ORF">L7J86_00335</name>
</gene>
<dbReference type="SUPFAM" id="SSF47807">
    <property type="entry name" value="5' to 3' exonuclease, C-terminal subdomain"/>
    <property type="match status" value="1"/>
</dbReference>
<dbReference type="Gene3D" id="1.10.150.20">
    <property type="entry name" value="5' to 3' exonuclease, C-terminal subdomain"/>
    <property type="match status" value="1"/>
</dbReference>